<keyword evidence="2" id="KW-1185">Reference proteome</keyword>
<sequence>MNLNCLMNWYWYIQFSMSRY</sequence>
<reference evidence="1" key="1">
    <citation type="submission" date="2023-08" db="EMBL/GenBank/DDBJ databases">
        <title>A de novo genome assembly of Solanum verrucosum Schlechtendal, a Mexican diploid species geographically isolated from the other diploid A-genome species in potato relatives.</title>
        <authorList>
            <person name="Hosaka K."/>
        </authorList>
    </citation>
    <scope>NUCLEOTIDE SEQUENCE</scope>
    <source>
        <tissue evidence="1">Young leaves</tissue>
    </source>
</reference>
<protein>
    <submittedName>
        <fullName evidence="1">Uncharacterized protein</fullName>
    </submittedName>
</protein>
<evidence type="ECO:0000313" key="2">
    <source>
        <dbReference type="Proteomes" id="UP001234989"/>
    </source>
</evidence>
<accession>A0AAF0Q8F2</accession>
<dbReference type="EMBL" id="CP133614">
    <property type="protein sequence ID" value="WMV18781.1"/>
    <property type="molecule type" value="Genomic_DNA"/>
</dbReference>
<gene>
    <name evidence="1" type="ORF">MTR67_012166</name>
</gene>
<dbReference type="Proteomes" id="UP001234989">
    <property type="component" value="Chromosome 3"/>
</dbReference>
<proteinExistence type="predicted"/>
<evidence type="ECO:0000313" key="1">
    <source>
        <dbReference type="EMBL" id="WMV18781.1"/>
    </source>
</evidence>
<name>A0AAF0Q8F2_SOLVR</name>
<organism evidence="1 2">
    <name type="scientific">Solanum verrucosum</name>
    <dbReference type="NCBI Taxonomy" id="315347"/>
    <lineage>
        <taxon>Eukaryota</taxon>
        <taxon>Viridiplantae</taxon>
        <taxon>Streptophyta</taxon>
        <taxon>Embryophyta</taxon>
        <taxon>Tracheophyta</taxon>
        <taxon>Spermatophyta</taxon>
        <taxon>Magnoliopsida</taxon>
        <taxon>eudicotyledons</taxon>
        <taxon>Gunneridae</taxon>
        <taxon>Pentapetalae</taxon>
        <taxon>asterids</taxon>
        <taxon>lamiids</taxon>
        <taxon>Solanales</taxon>
        <taxon>Solanaceae</taxon>
        <taxon>Solanoideae</taxon>
        <taxon>Solaneae</taxon>
        <taxon>Solanum</taxon>
    </lineage>
</organism>
<dbReference type="AlphaFoldDB" id="A0AAF0Q8F2"/>